<name>A0A0R1VI26_9LACO</name>
<dbReference type="EMBL" id="AZGB01000022">
    <property type="protein sequence ID" value="KRM05288.1"/>
    <property type="molecule type" value="Genomic_DNA"/>
</dbReference>
<evidence type="ECO:0000313" key="1">
    <source>
        <dbReference type="EMBL" id="KRM05288.1"/>
    </source>
</evidence>
<accession>A0A0R1VI26</accession>
<sequence length="209" mass="24888">MKTRQVQVLRIQQVRLLLIKELKAVQKQAAVRIRQVQVLQIQQVHLLLIKELKTVQQQATARIRQVQVLRIQQVHLLLIKELKTVQKQAAARIRQVQVLQIQKTALRLIKKLKAIRRLQSSVQVMTQVLPQLLVRAVQQRRPKRHSLLQNQWQKRPRVLHHQHHQLSKQQLIKLVLLKLVPKLVFLPAQAVRQRLFFIPRKRPLLSWQR</sequence>
<gene>
    <name evidence="1" type="ORF">FC89_GL001759</name>
</gene>
<dbReference type="Proteomes" id="UP000051451">
    <property type="component" value="Unassembled WGS sequence"/>
</dbReference>
<comment type="caution">
    <text evidence="1">The sequence shown here is derived from an EMBL/GenBank/DDBJ whole genome shotgun (WGS) entry which is preliminary data.</text>
</comment>
<protein>
    <submittedName>
        <fullName evidence="1">Uncharacterized protein</fullName>
    </submittedName>
</protein>
<keyword evidence="2" id="KW-1185">Reference proteome</keyword>
<reference evidence="1 2" key="1">
    <citation type="journal article" date="2015" name="Genome Announc.">
        <title>Expanding the biotechnology potential of lactobacilli through comparative genomics of 213 strains and associated genera.</title>
        <authorList>
            <person name="Sun Z."/>
            <person name="Harris H.M."/>
            <person name="McCann A."/>
            <person name="Guo C."/>
            <person name="Argimon S."/>
            <person name="Zhang W."/>
            <person name="Yang X."/>
            <person name="Jeffery I.B."/>
            <person name="Cooney J.C."/>
            <person name="Kagawa T.F."/>
            <person name="Liu W."/>
            <person name="Song Y."/>
            <person name="Salvetti E."/>
            <person name="Wrobel A."/>
            <person name="Rasinkangas P."/>
            <person name="Parkhill J."/>
            <person name="Rea M.C."/>
            <person name="O'Sullivan O."/>
            <person name="Ritari J."/>
            <person name="Douillard F.P."/>
            <person name="Paul Ross R."/>
            <person name="Yang R."/>
            <person name="Briner A.E."/>
            <person name="Felis G.E."/>
            <person name="de Vos W.M."/>
            <person name="Barrangou R."/>
            <person name="Klaenhammer T.R."/>
            <person name="Caufield P.W."/>
            <person name="Cui Y."/>
            <person name="Zhang H."/>
            <person name="O'Toole P.W."/>
        </authorList>
    </citation>
    <scope>NUCLEOTIDE SEQUENCE [LARGE SCALE GENOMIC DNA]</scope>
    <source>
        <strain evidence="1 2">DSM 18630</strain>
    </source>
</reference>
<evidence type="ECO:0000313" key="2">
    <source>
        <dbReference type="Proteomes" id="UP000051451"/>
    </source>
</evidence>
<dbReference type="PATRIC" id="fig|1423750.3.peg.1804"/>
<dbReference type="AlphaFoldDB" id="A0A0R1VI26"/>
<proteinExistence type="predicted"/>
<organism evidence="1 2">
    <name type="scientific">Liquorilactobacillus ghanensis DSM 18630</name>
    <dbReference type="NCBI Taxonomy" id="1423750"/>
    <lineage>
        <taxon>Bacteria</taxon>
        <taxon>Bacillati</taxon>
        <taxon>Bacillota</taxon>
        <taxon>Bacilli</taxon>
        <taxon>Lactobacillales</taxon>
        <taxon>Lactobacillaceae</taxon>
        <taxon>Liquorilactobacillus</taxon>
    </lineage>
</organism>